<feature type="transmembrane region" description="Helical" evidence="1">
    <location>
        <begin position="77"/>
        <end position="94"/>
    </location>
</feature>
<feature type="transmembrane region" description="Helical" evidence="1">
    <location>
        <begin position="141"/>
        <end position="161"/>
    </location>
</feature>
<dbReference type="Proteomes" id="UP000676079">
    <property type="component" value="Chromosome"/>
</dbReference>
<protein>
    <submittedName>
        <fullName evidence="2">DUF998 domain-containing protein</fullName>
    </submittedName>
</protein>
<feature type="transmembrane region" description="Helical" evidence="1">
    <location>
        <begin position="50"/>
        <end position="70"/>
    </location>
</feature>
<reference evidence="2 3" key="1">
    <citation type="submission" date="2021-05" db="EMBL/GenBank/DDBJ databases">
        <title>Direct Submission.</title>
        <authorList>
            <person name="Li K."/>
            <person name="Gao J."/>
        </authorList>
    </citation>
    <scope>NUCLEOTIDE SEQUENCE [LARGE SCALE GENOMIC DNA]</scope>
    <source>
        <strain evidence="2 3">Mg02</strain>
    </source>
</reference>
<evidence type="ECO:0000313" key="2">
    <source>
        <dbReference type="EMBL" id="QUX21578.1"/>
    </source>
</evidence>
<dbReference type="InterPro" id="IPR009339">
    <property type="entry name" value="DUF998"/>
</dbReference>
<proteinExistence type="predicted"/>
<dbReference type="EMBL" id="CP074133">
    <property type="protein sequence ID" value="QUX21578.1"/>
    <property type="molecule type" value="Genomic_DNA"/>
</dbReference>
<evidence type="ECO:0000256" key="1">
    <source>
        <dbReference type="SAM" id="Phobius"/>
    </source>
</evidence>
<keyword evidence="1" id="KW-0472">Membrane</keyword>
<dbReference type="Pfam" id="PF06197">
    <property type="entry name" value="DUF998"/>
    <property type="match status" value="1"/>
</dbReference>
<accession>A0ABX8BME5</accession>
<keyword evidence="3" id="KW-1185">Reference proteome</keyword>
<name>A0ABX8BME5_9ACTN</name>
<evidence type="ECO:0000313" key="3">
    <source>
        <dbReference type="Proteomes" id="UP000676079"/>
    </source>
</evidence>
<sequence>MTSSPLNTRTAILAGSGLCAAAFVLSDLVNREMSPVAETVSRFVNTGHGWLVTVGLVGLALAGAASAVRVADRPGRVLLWIWAAGIAVSAVFPADPPGNWAAPSVSETVHGLAAWAALGSFTAAAVVLARRWRGLPGTPRALAPVTTVLTVSMALFVVTLVDAMAFRELPALLGVTERAVIAADLVWMCVAAFRVPAAPAAPVPDRVPERA</sequence>
<feature type="transmembrane region" description="Helical" evidence="1">
    <location>
        <begin position="109"/>
        <end position="129"/>
    </location>
</feature>
<keyword evidence="1" id="KW-0812">Transmembrane</keyword>
<keyword evidence="1" id="KW-1133">Transmembrane helix</keyword>
<organism evidence="2 3">
    <name type="scientific">Nocardiopsis changdeensis</name>
    <dbReference type="NCBI Taxonomy" id="2831969"/>
    <lineage>
        <taxon>Bacteria</taxon>
        <taxon>Bacillati</taxon>
        <taxon>Actinomycetota</taxon>
        <taxon>Actinomycetes</taxon>
        <taxon>Streptosporangiales</taxon>
        <taxon>Nocardiopsidaceae</taxon>
        <taxon>Nocardiopsis</taxon>
    </lineage>
</organism>
<gene>
    <name evidence="2" type="ORF">KGD84_24735</name>
</gene>
<dbReference type="RefSeq" id="WP_220562802.1">
    <property type="nucleotide sequence ID" value="NZ_CP074133.1"/>
</dbReference>